<dbReference type="Gene3D" id="3.10.129.10">
    <property type="entry name" value="Hotdog Thioesterase"/>
    <property type="match status" value="1"/>
</dbReference>
<dbReference type="SUPFAM" id="SSF54637">
    <property type="entry name" value="Thioesterase/thiol ester dehydrase-isomerase"/>
    <property type="match status" value="1"/>
</dbReference>
<proteinExistence type="predicted"/>
<organism evidence="1 2">
    <name type="scientific">Sulfitobacter sediminilitoris</name>
    <dbReference type="NCBI Taxonomy" id="2698830"/>
    <lineage>
        <taxon>Bacteria</taxon>
        <taxon>Pseudomonadati</taxon>
        <taxon>Pseudomonadota</taxon>
        <taxon>Alphaproteobacteria</taxon>
        <taxon>Rhodobacterales</taxon>
        <taxon>Roseobacteraceae</taxon>
        <taxon>Sulfitobacter</taxon>
    </lineage>
</organism>
<dbReference type="EMBL" id="JAABNT010000012">
    <property type="protein sequence ID" value="NEK24112.1"/>
    <property type="molecule type" value="Genomic_DNA"/>
</dbReference>
<dbReference type="Proteomes" id="UP000468591">
    <property type="component" value="Unassembled WGS sequence"/>
</dbReference>
<dbReference type="Pfam" id="PF13279">
    <property type="entry name" value="4HBT_2"/>
    <property type="match status" value="1"/>
</dbReference>
<dbReference type="CDD" id="cd00586">
    <property type="entry name" value="4HBT"/>
    <property type="match status" value="1"/>
</dbReference>
<accession>A0A6P0CD79</accession>
<keyword evidence="2" id="KW-1185">Reference proteome</keyword>
<comment type="caution">
    <text evidence="1">The sequence shown here is derived from an EMBL/GenBank/DDBJ whole genome shotgun (WGS) entry which is preliminary data.</text>
</comment>
<dbReference type="AlphaFoldDB" id="A0A6P0CD79"/>
<dbReference type="RefSeq" id="WP_164355038.1">
    <property type="nucleotide sequence ID" value="NZ_JAABNT010000012.1"/>
</dbReference>
<reference evidence="1 2" key="1">
    <citation type="submission" date="2020-01" db="EMBL/GenBank/DDBJ databases">
        <title>Sulfitobacter sediminilitoris sp. nov., isolated from a tidal flat.</title>
        <authorList>
            <person name="Park S."/>
            <person name="Yoon J.-H."/>
        </authorList>
    </citation>
    <scope>NUCLEOTIDE SEQUENCE [LARGE SCALE GENOMIC DNA]</scope>
    <source>
        <strain evidence="1 2">JBTF-M27</strain>
    </source>
</reference>
<name>A0A6P0CD79_9RHOB</name>
<dbReference type="InterPro" id="IPR029069">
    <property type="entry name" value="HotDog_dom_sf"/>
</dbReference>
<gene>
    <name evidence="1" type="ORF">GV827_17125</name>
</gene>
<sequence length="136" mass="15164">MRFVMPQKVKFKHCDPAGIVFYPRYFEMINDCVEAFFDEALECPFEDLHQDGGVPTAEISVQFTAPSGHGDRLELALRCTRLGRSSLGLETEATCGGQRRFIATSTLVWIDGNGKSTPWPDPIRAKLDGWVQRAAA</sequence>
<evidence type="ECO:0000313" key="1">
    <source>
        <dbReference type="EMBL" id="NEK24112.1"/>
    </source>
</evidence>
<evidence type="ECO:0000313" key="2">
    <source>
        <dbReference type="Proteomes" id="UP000468591"/>
    </source>
</evidence>
<protein>
    <submittedName>
        <fullName evidence="1">Acyl-CoA thioesterase</fullName>
    </submittedName>
</protein>